<dbReference type="EMBL" id="CAUM01000006">
    <property type="protein sequence ID" value="CCV03284.1"/>
    <property type="molecule type" value="Genomic_DNA"/>
</dbReference>
<gene>
    <name evidence="1" type="ORF">MESS2_1030141</name>
</gene>
<dbReference type="AlphaFoldDB" id="M5EF34"/>
<name>M5EF34_9HYPH</name>
<comment type="caution">
    <text evidence="1">The sequence shown here is derived from an EMBL/GenBank/DDBJ whole genome shotgun (WGS) entry which is preliminary data.</text>
</comment>
<reference evidence="1 2" key="1">
    <citation type="submission" date="2013-02" db="EMBL/GenBank/DDBJ databases">
        <authorList>
            <person name="Genoscope - CEA"/>
        </authorList>
    </citation>
    <scope>NUCLEOTIDE SEQUENCE [LARGE SCALE GENOMIC DNA]</scope>
    <source>
        <strain evidence="1 2">STM 2683</strain>
    </source>
</reference>
<sequence>MLYSGNGNPNKGGPTHQELAAMTGETPVAAVARSPESKLAEIERSQDDVLAFVQSVNPQFCGRKGS</sequence>
<keyword evidence="2" id="KW-1185">Reference proteome</keyword>
<protein>
    <submittedName>
        <fullName evidence="1">Uncharacterized protein</fullName>
    </submittedName>
</protein>
<evidence type="ECO:0000313" key="2">
    <source>
        <dbReference type="Proteomes" id="UP000012062"/>
    </source>
</evidence>
<dbReference type="Proteomes" id="UP000012062">
    <property type="component" value="Unassembled WGS sequence"/>
</dbReference>
<proteinExistence type="predicted"/>
<organism evidence="1 2">
    <name type="scientific">Mesorhizobium metallidurans STM 2683</name>
    <dbReference type="NCBI Taxonomy" id="1297569"/>
    <lineage>
        <taxon>Bacteria</taxon>
        <taxon>Pseudomonadati</taxon>
        <taxon>Pseudomonadota</taxon>
        <taxon>Alphaproteobacteria</taxon>
        <taxon>Hyphomicrobiales</taxon>
        <taxon>Phyllobacteriaceae</taxon>
        <taxon>Mesorhizobium</taxon>
    </lineage>
</organism>
<dbReference type="STRING" id="1297569.MESS2_1030141"/>
<accession>M5EF34</accession>
<evidence type="ECO:0000313" key="1">
    <source>
        <dbReference type="EMBL" id="CCV03284.1"/>
    </source>
</evidence>